<dbReference type="Proteomes" id="UP001500326">
    <property type="component" value="Unassembled WGS sequence"/>
</dbReference>
<keyword evidence="4" id="KW-1185">Reference proteome</keyword>
<protein>
    <submittedName>
        <fullName evidence="3">Alpha/beta hydrolase</fullName>
    </submittedName>
</protein>
<comment type="caution">
    <text evidence="3">The sequence shown here is derived from an EMBL/GenBank/DDBJ whole genome shotgun (WGS) entry which is preliminary data.</text>
</comment>
<dbReference type="InterPro" id="IPR000073">
    <property type="entry name" value="AB_hydrolase_1"/>
</dbReference>
<evidence type="ECO:0000313" key="4">
    <source>
        <dbReference type="Proteomes" id="UP001500326"/>
    </source>
</evidence>
<dbReference type="Pfam" id="PF12697">
    <property type="entry name" value="Abhydrolase_6"/>
    <property type="match status" value="1"/>
</dbReference>
<evidence type="ECO:0000313" key="3">
    <source>
        <dbReference type="EMBL" id="GAA1980548.1"/>
    </source>
</evidence>
<dbReference type="InterPro" id="IPR029058">
    <property type="entry name" value="AB_hydrolase_fold"/>
</dbReference>
<dbReference type="PRINTS" id="PR00111">
    <property type="entry name" value="ABHYDROLASE"/>
</dbReference>
<accession>A0ABN2S572</accession>
<evidence type="ECO:0000259" key="2">
    <source>
        <dbReference type="Pfam" id="PF12697"/>
    </source>
</evidence>
<keyword evidence="3" id="KW-0378">Hydrolase</keyword>
<gene>
    <name evidence="3" type="ORF">GCM10009777_12500</name>
</gene>
<feature type="domain" description="AB hydrolase-1" evidence="2">
    <location>
        <begin position="26"/>
        <end position="264"/>
    </location>
</feature>
<comment type="similarity">
    <text evidence="1">Belongs to the AB hydrolase superfamily.</text>
</comment>
<dbReference type="SUPFAM" id="SSF53474">
    <property type="entry name" value="alpha/beta-Hydrolases"/>
    <property type="match status" value="1"/>
</dbReference>
<proteinExistence type="inferred from homology"/>
<evidence type="ECO:0000256" key="1">
    <source>
        <dbReference type="ARBA" id="ARBA00008645"/>
    </source>
</evidence>
<dbReference type="GO" id="GO:0016787">
    <property type="term" value="F:hydrolase activity"/>
    <property type="evidence" value="ECO:0007669"/>
    <property type="project" value="UniProtKB-KW"/>
</dbReference>
<name>A0ABN2S572_9MICO</name>
<reference evidence="3 4" key="1">
    <citation type="journal article" date="2019" name="Int. J. Syst. Evol. Microbiol.">
        <title>The Global Catalogue of Microorganisms (GCM) 10K type strain sequencing project: providing services to taxonomists for standard genome sequencing and annotation.</title>
        <authorList>
            <consortium name="The Broad Institute Genomics Platform"/>
            <consortium name="The Broad Institute Genome Sequencing Center for Infectious Disease"/>
            <person name="Wu L."/>
            <person name="Ma J."/>
        </authorList>
    </citation>
    <scope>NUCLEOTIDE SEQUENCE [LARGE SCALE GENOMIC DNA]</scope>
    <source>
        <strain evidence="3 4">JCM 14902</strain>
    </source>
</reference>
<organism evidence="3 4">
    <name type="scientific">Microbacterium pumilum</name>
    <dbReference type="NCBI Taxonomy" id="344165"/>
    <lineage>
        <taxon>Bacteria</taxon>
        <taxon>Bacillati</taxon>
        <taxon>Actinomycetota</taxon>
        <taxon>Actinomycetes</taxon>
        <taxon>Micrococcales</taxon>
        <taxon>Microbacteriaceae</taxon>
        <taxon>Microbacterium</taxon>
    </lineage>
</organism>
<dbReference type="Gene3D" id="3.40.50.1820">
    <property type="entry name" value="alpha/beta hydrolase"/>
    <property type="match status" value="1"/>
</dbReference>
<dbReference type="RefSeq" id="WP_344059565.1">
    <property type="nucleotide sequence ID" value="NZ_BAAAOH010000001.1"/>
</dbReference>
<dbReference type="PANTHER" id="PTHR43039">
    <property type="entry name" value="ESTERASE-RELATED"/>
    <property type="match status" value="1"/>
</dbReference>
<dbReference type="EMBL" id="BAAAOH010000001">
    <property type="protein sequence ID" value="GAA1980548.1"/>
    <property type="molecule type" value="Genomic_DNA"/>
</dbReference>
<sequence length="270" mass="29107">MVSPRAQDILRRNNVSVTGNQSGRTVVFAHGFGCSQAAWNLVAPQFEEDFTVVLFDHVGAGGSDLAAYSRGKYDSLHGYADDLLEILEALDEHDVVFVGHSVSAMIGVLAANRDPSRFASLVLIGPSPRYVNDGGYRGGFETADIEALLDALDANYLGWSAVAAPMMMGNPDRPELGERLTESFCRTDPDIARHFAHVTFLSDNRSDLARVSVPTLVLQCSEDAIAPREVGEYVHASIPNSTFELLQATGHIPILSGPDEVIAALRAHLS</sequence>